<dbReference type="AlphaFoldDB" id="A0AAW9MUI5"/>
<feature type="transmembrane region" description="Helical" evidence="10">
    <location>
        <begin position="321"/>
        <end position="339"/>
    </location>
</feature>
<evidence type="ECO:0000256" key="7">
    <source>
        <dbReference type="ARBA" id="ARBA00047899"/>
    </source>
</evidence>
<dbReference type="EC" id="2.7.11.1" evidence="1"/>
<feature type="binding site" evidence="9">
    <location>
        <position position="39"/>
    </location>
    <ligand>
        <name>ATP</name>
        <dbReference type="ChEBI" id="CHEBI:30616"/>
    </ligand>
</feature>
<feature type="domain" description="Protein kinase" evidence="11">
    <location>
        <begin position="10"/>
        <end position="276"/>
    </location>
</feature>
<evidence type="ECO:0000259" key="12">
    <source>
        <dbReference type="PROSITE" id="PS51178"/>
    </source>
</evidence>
<dbReference type="PROSITE" id="PS50011">
    <property type="entry name" value="PROTEIN_KINASE_DOM"/>
    <property type="match status" value="1"/>
</dbReference>
<feature type="domain" description="PASTA" evidence="12">
    <location>
        <begin position="347"/>
        <end position="413"/>
    </location>
</feature>
<dbReference type="PANTHER" id="PTHR43289:SF34">
    <property type="entry name" value="SERINE_THREONINE-PROTEIN KINASE YBDM-RELATED"/>
    <property type="match status" value="1"/>
</dbReference>
<evidence type="ECO:0000256" key="5">
    <source>
        <dbReference type="ARBA" id="ARBA00022777"/>
    </source>
</evidence>
<dbReference type="SUPFAM" id="SSF54184">
    <property type="entry name" value="Penicillin-binding protein 2x (pbp-2x), c-terminal domain"/>
    <property type="match status" value="1"/>
</dbReference>
<evidence type="ECO:0000256" key="8">
    <source>
        <dbReference type="ARBA" id="ARBA00048679"/>
    </source>
</evidence>
<dbReference type="NCBIfam" id="NF033483">
    <property type="entry name" value="PknB_PASTA_kin"/>
    <property type="match status" value="1"/>
</dbReference>
<keyword evidence="14" id="KW-1185">Reference proteome</keyword>
<evidence type="ECO:0000256" key="6">
    <source>
        <dbReference type="ARBA" id="ARBA00022840"/>
    </source>
</evidence>
<dbReference type="InterPro" id="IPR000719">
    <property type="entry name" value="Prot_kinase_dom"/>
</dbReference>
<dbReference type="PANTHER" id="PTHR43289">
    <property type="entry name" value="MITOGEN-ACTIVATED PROTEIN KINASE KINASE KINASE 20-RELATED"/>
    <property type="match status" value="1"/>
</dbReference>
<comment type="catalytic activity">
    <reaction evidence="7">
        <text>L-threonyl-[protein] + ATP = O-phospho-L-threonyl-[protein] + ADP + H(+)</text>
        <dbReference type="Rhea" id="RHEA:46608"/>
        <dbReference type="Rhea" id="RHEA-COMP:11060"/>
        <dbReference type="Rhea" id="RHEA-COMP:11605"/>
        <dbReference type="ChEBI" id="CHEBI:15378"/>
        <dbReference type="ChEBI" id="CHEBI:30013"/>
        <dbReference type="ChEBI" id="CHEBI:30616"/>
        <dbReference type="ChEBI" id="CHEBI:61977"/>
        <dbReference type="ChEBI" id="CHEBI:456216"/>
        <dbReference type="EC" id="2.7.11.1"/>
    </reaction>
</comment>
<protein>
    <recommendedName>
        <fullName evidence="1">non-specific serine/threonine protein kinase</fullName>
        <ecNumber evidence="1">2.7.11.1</ecNumber>
    </recommendedName>
</protein>
<dbReference type="SMART" id="SM00220">
    <property type="entry name" value="S_TKc"/>
    <property type="match status" value="1"/>
</dbReference>
<evidence type="ECO:0000256" key="9">
    <source>
        <dbReference type="PROSITE-ProRule" id="PRU10141"/>
    </source>
</evidence>
<evidence type="ECO:0000256" key="10">
    <source>
        <dbReference type="SAM" id="Phobius"/>
    </source>
</evidence>
<evidence type="ECO:0000256" key="1">
    <source>
        <dbReference type="ARBA" id="ARBA00012513"/>
    </source>
</evidence>
<dbReference type="GO" id="GO:0004674">
    <property type="term" value="F:protein serine/threonine kinase activity"/>
    <property type="evidence" value="ECO:0007669"/>
    <property type="project" value="UniProtKB-KW"/>
</dbReference>
<dbReference type="SMART" id="SM00740">
    <property type="entry name" value="PASTA"/>
    <property type="match status" value="3"/>
</dbReference>
<sequence>MIGRTLGNRYNIIEKVGTGGMAYVYKAEDKILKRLVAIKVLKEQFIEDQEFSKKFEIEAQSAARLSHPNIVNVYDVGTDRIDDRIIHYIVMEYINGRTLKDLIREKGKLSTTEAVSYSKQIASALDLAHRNGIIHRDIKPQNIMINDEGMVKVTDFGIARISSSATITYTSSILGTVHYISPEQAKGSFIDYKSDIYSLGIVMYEMLTGRVPFDAENSVGIALAHIHEKVEAPRILNPSISPRLNSIVLKALEKNPENRFSSCRELIRALNSRDIFSDISNRAVYNPNSKKKDQEKKVAIYKTDHQQERADKKNQKNKKNVFLKILASLIIISILFFVARGLSNTFKKNEVEIPSVVNKSEAEALALILNSNLKYSIKRVYSDKVDKGYVISQSPNGGEMATKGSLVEIQISDGVETVKMPSIKGQTLQSAKAILEPLGLSIETERYEFNDSIEEGKIISQHPEANEEVSTNSQIEVTLSKGKEVKTVKMPNLLGSSEQAALKTIEDMKLKNGDLEKRYSDEYPEGTVMWQSYDQGTELKEGTAIDILISKGKSKNNITGIPSGAINLAEDENNTEQVKIFSMQIEPPTDRENFKVKIIRIYNGNEKEVYNKAHNSKDGSFTIDFVDYSSSKFKIFFDDELVHEN</sequence>
<dbReference type="Gene3D" id="3.30.10.20">
    <property type="match status" value="3"/>
</dbReference>
<dbReference type="Gene3D" id="1.10.510.10">
    <property type="entry name" value="Transferase(Phosphotransferase) domain 1"/>
    <property type="match status" value="1"/>
</dbReference>
<keyword evidence="10" id="KW-1133">Transmembrane helix</keyword>
<keyword evidence="3" id="KW-0808">Transferase</keyword>
<dbReference type="Pfam" id="PF03793">
    <property type="entry name" value="PASTA"/>
    <property type="match status" value="3"/>
</dbReference>
<name>A0AAW9MUI5_9FIRM</name>
<dbReference type="GO" id="GO:0005524">
    <property type="term" value="F:ATP binding"/>
    <property type="evidence" value="ECO:0007669"/>
    <property type="project" value="UniProtKB-UniRule"/>
</dbReference>
<dbReference type="Proteomes" id="UP001357733">
    <property type="component" value="Unassembled WGS sequence"/>
</dbReference>
<dbReference type="PROSITE" id="PS51178">
    <property type="entry name" value="PASTA"/>
    <property type="match status" value="3"/>
</dbReference>
<dbReference type="InterPro" id="IPR008271">
    <property type="entry name" value="Ser/Thr_kinase_AS"/>
</dbReference>
<dbReference type="EMBL" id="JAYKOT010000003">
    <property type="protein sequence ID" value="MEB3429513.1"/>
    <property type="molecule type" value="Genomic_DNA"/>
</dbReference>
<dbReference type="PROSITE" id="PS00107">
    <property type="entry name" value="PROTEIN_KINASE_ATP"/>
    <property type="match status" value="1"/>
</dbReference>
<evidence type="ECO:0000313" key="14">
    <source>
        <dbReference type="Proteomes" id="UP001357733"/>
    </source>
</evidence>
<dbReference type="InterPro" id="IPR005543">
    <property type="entry name" value="PASTA_dom"/>
</dbReference>
<dbReference type="RefSeq" id="WP_324619698.1">
    <property type="nucleotide sequence ID" value="NZ_JAYKOT010000003.1"/>
</dbReference>
<evidence type="ECO:0000256" key="3">
    <source>
        <dbReference type="ARBA" id="ARBA00022679"/>
    </source>
</evidence>
<proteinExistence type="predicted"/>
<keyword evidence="10" id="KW-0812">Transmembrane</keyword>
<keyword evidence="10" id="KW-0472">Membrane</keyword>
<comment type="caution">
    <text evidence="13">The sequence shown here is derived from an EMBL/GenBank/DDBJ whole genome shotgun (WGS) entry which is preliminary data.</text>
</comment>
<gene>
    <name evidence="13" type="primary">pknB</name>
    <name evidence="13" type="ORF">VLK81_05725</name>
</gene>
<dbReference type="SUPFAM" id="SSF56112">
    <property type="entry name" value="Protein kinase-like (PK-like)"/>
    <property type="match status" value="1"/>
</dbReference>
<reference evidence="13 14" key="1">
    <citation type="submission" date="2024-01" db="EMBL/GenBank/DDBJ databases">
        <title>Complete genome sequence of Citroniella saccharovorans strain M6.X9, isolated from human fecal sample.</title>
        <authorList>
            <person name="Cheng G."/>
            <person name="Westerholm M."/>
            <person name="Schnurer A."/>
        </authorList>
    </citation>
    <scope>NUCLEOTIDE SEQUENCE [LARGE SCALE GENOMIC DNA]</scope>
    <source>
        <strain evidence="13 14">DSM 29873</strain>
    </source>
</reference>
<keyword evidence="5 13" id="KW-0418">Kinase</keyword>
<dbReference type="Pfam" id="PF00069">
    <property type="entry name" value="Pkinase"/>
    <property type="match status" value="1"/>
</dbReference>
<feature type="domain" description="PASTA" evidence="12">
    <location>
        <begin position="414"/>
        <end position="481"/>
    </location>
</feature>
<dbReference type="CDD" id="cd14014">
    <property type="entry name" value="STKc_PknB_like"/>
    <property type="match status" value="1"/>
</dbReference>
<organism evidence="13 14">
    <name type="scientific">Citroniella saccharovorans</name>
    <dbReference type="NCBI Taxonomy" id="2053367"/>
    <lineage>
        <taxon>Bacteria</taxon>
        <taxon>Bacillati</taxon>
        <taxon>Bacillota</taxon>
        <taxon>Tissierellia</taxon>
        <taxon>Tissierellales</taxon>
        <taxon>Peptoniphilaceae</taxon>
        <taxon>Citroniella</taxon>
    </lineage>
</organism>
<evidence type="ECO:0000256" key="2">
    <source>
        <dbReference type="ARBA" id="ARBA00022527"/>
    </source>
</evidence>
<dbReference type="InterPro" id="IPR017441">
    <property type="entry name" value="Protein_kinase_ATP_BS"/>
</dbReference>
<dbReference type="PROSITE" id="PS00108">
    <property type="entry name" value="PROTEIN_KINASE_ST"/>
    <property type="match status" value="1"/>
</dbReference>
<dbReference type="CDD" id="cd06577">
    <property type="entry name" value="PASTA_pknB"/>
    <property type="match status" value="3"/>
</dbReference>
<feature type="domain" description="PASTA" evidence="12">
    <location>
        <begin position="484"/>
        <end position="551"/>
    </location>
</feature>
<dbReference type="InterPro" id="IPR011009">
    <property type="entry name" value="Kinase-like_dom_sf"/>
</dbReference>
<keyword evidence="6 9" id="KW-0067">ATP-binding</keyword>
<dbReference type="FunFam" id="3.30.200.20:FF:000035">
    <property type="entry name" value="Serine/threonine protein kinase Stk1"/>
    <property type="match status" value="1"/>
</dbReference>
<accession>A0AAW9MUI5</accession>
<keyword evidence="4 9" id="KW-0547">Nucleotide-binding</keyword>
<evidence type="ECO:0000313" key="13">
    <source>
        <dbReference type="EMBL" id="MEB3429513.1"/>
    </source>
</evidence>
<dbReference type="FunFam" id="1.10.510.10:FF:000021">
    <property type="entry name" value="Serine/threonine protein kinase"/>
    <property type="match status" value="1"/>
</dbReference>
<evidence type="ECO:0000256" key="4">
    <source>
        <dbReference type="ARBA" id="ARBA00022741"/>
    </source>
</evidence>
<evidence type="ECO:0000259" key="11">
    <source>
        <dbReference type="PROSITE" id="PS50011"/>
    </source>
</evidence>
<dbReference type="Gene3D" id="3.30.200.20">
    <property type="entry name" value="Phosphorylase Kinase, domain 1"/>
    <property type="match status" value="1"/>
</dbReference>
<comment type="catalytic activity">
    <reaction evidence="8">
        <text>L-seryl-[protein] + ATP = O-phospho-L-seryl-[protein] + ADP + H(+)</text>
        <dbReference type="Rhea" id="RHEA:17989"/>
        <dbReference type="Rhea" id="RHEA-COMP:9863"/>
        <dbReference type="Rhea" id="RHEA-COMP:11604"/>
        <dbReference type="ChEBI" id="CHEBI:15378"/>
        <dbReference type="ChEBI" id="CHEBI:29999"/>
        <dbReference type="ChEBI" id="CHEBI:30616"/>
        <dbReference type="ChEBI" id="CHEBI:83421"/>
        <dbReference type="ChEBI" id="CHEBI:456216"/>
        <dbReference type="EC" id="2.7.11.1"/>
    </reaction>
</comment>
<keyword evidence="2" id="KW-0723">Serine/threonine-protein kinase</keyword>